<reference evidence="1 2" key="1">
    <citation type="journal article" date="2019" name="Environ. Microbiol.">
        <title>Species interactions and distinct microbial communities in high Arctic permafrost affected cryosols are associated with the CH4 and CO2 gas fluxes.</title>
        <authorList>
            <person name="Altshuler I."/>
            <person name="Hamel J."/>
            <person name="Turney S."/>
            <person name="Magnuson E."/>
            <person name="Levesque R."/>
            <person name="Greer C."/>
            <person name="Whyte L.G."/>
        </authorList>
    </citation>
    <scope>NUCLEOTIDE SEQUENCE [LARGE SCALE GENOMIC DNA]</scope>
    <source>
        <strain evidence="1 2">42</strain>
    </source>
</reference>
<organism evidence="1 2">
    <name type="scientific">Flavobacterium pectinovorum</name>
    <dbReference type="NCBI Taxonomy" id="29533"/>
    <lineage>
        <taxon>Bacteria</taxon>
        <taxon>Pseudomonadati</taxon>
        <taxon>Bacteroidota</taxon>
        <taxon>Flavobacteriia</taxon>
        <taxon>Flavobacteriales</taxon>
        <taxon>Flavobacteriaceae</taxon>
        <taxon>Flavobacterium</taxon>
    </lineage>
</organism>
<dbReference type="Proteomes" id="UP000319700">
    <property type="component" value="Unassembled WGS sequence"/>
</dbReference>
<dbReference type="AlphaFoldDB" id="A0A502F5U5"/>
<sequence length="95" mass="11417">MKTIWTAEAKYTFYNNRNYLLHKWSYETSRKFVENALHTINLLIKNPHLGKYNMALKCNVVLISKHISLHYEISNDCIALIIFWDNRQNPQNQYL</sequence>
<comment type="caution">
    <text evidence="1">The sequence shown here is derived from an EMBL/GenBank/DDBJ whole genome shotgun (WGS) entry which is preliminary data.</text>
</comment>
<dbReference type="EMBL" id="RCZH01000002">
    <property type="protein sequence ID" value="TPG44439.1"/>
    <property type="molecule type" value="Genomic_DNA"/>
</dbReference>
<dbReference type="Gene3D" id="3.30.2310.20">
    <property type="entry name" value="RelE-like"/>
    <property type="match status" value="1"/>
</dbReference>
<protein>
    <submittedName>
        <fullName evidence="1">Type II toxin-antitoxin system RelE/ParE family toxin</fullName>
    </submittedName>
</protein>
<name>A0A502F5U5_9FLAO</name>
<keyword evidence="2" id="KW-1185">Reference proteome</keyword>
<evidence type="ECO:0000313" key="2">
    <source>
        <dbReference type="Proteomes" id="UP000319700"/>
    </source>
</evidence>
<accession>A0A502F5U5</accession>
<proteinExistence type="predicted"/>
<dbReference type="InterPro" id="IPR035093">
    <property type="entry name" value="RelE/ParE_toxin_dom_sf"/>
</dbReference>
<gene>
    <name evidence="1" type="ORF">EAH81_02900</name>
</gene>
<evidence type="ECO:0000313" key="1">
    <source>
        <dbReference type="EMBL" id="TPG44439.1"/>
    </source>
</evidence>